<proteinExistence type="predicted"/>
<dbReference type="Proteomes" id="UP000235965">
    <property type="component" value="Unassembled WGS sequence"/>
</dbReference>
<evidence type="ECO:0000313" key="2">
    <source>
        <dbReference type="EMBL" id="PNF28433.1"/>
    </source>
</evidence>
<organism evidence="2 3">
    <name type="scientific">Cryptotermes secundus</name>
    <dbReference type="NCBI Taxonomy" id="105785"/>
    <lineage>
        <taxon>Eukaryota</taxon>
        <taxon>Metazoa</taxon>
        <taxon>Ecdysozoa</taxon>
        <taxon>Arthropoda</taxon>
        <taxon>Hexapoda</taxon>
        <taxon>Insecta</taxon>
        <taxon>Pterygota</taxon>
        <taxon>Neoptera</taxon>
        <taxon>Polyneoptera</taxon>
        <taxon>Dictyoptera</taxon>
        <taxon>Blattodea</taxon>
        <taxon>Blattoidea</taxon>
        <taxon>Termitoidae</taxon>
        <taxon>Kalotermitidae</taxon>
        <taxon>Cryptotermitinae</taxon>
        <taxon>Cryptotermes</taxon>
    </lineage>
</organism>
<reference evidence="2 3" key="1">
    <citation type="submission" date="2017-12" db="EMBL/GenBank/DDBJ databases">
        <title>Hemimetabolous genomes reveal molecular basis of termite eusociality.</title>
        <authorList>
            <person name="Harrison M.C."/>
            <person name="Jongepier E."/>
            <person name="Robertson H.M."/>
            <person name="Arning N."/>
            <person name="Bitard-Feildel T."/>
            <person name="Chao H."/>
            <person name="Childers C.P."/>
            <person name="Dinh H."/>
            <person name="Doddapaneni H."/>
            <person name="Dugan S."/>
            <person name="Gowin J."/>
            <person name="Greiner C."/>
            <person name="Han Y."/>
            <person name="Hu H."/>
            <person name="Hughes D.S.T."/>
            <person name="Huylmans A.-K."/>
            <person name="Kemena C."/>
            <person name="Kremer L.P.M."/>
            <person name="Lee S.L."/>
            <person name="Lopez-Ezquerra A."/>
            <person name="Mallet L."/>
            <person name="Monroy-Kuhn J.M."/>
            <person name="Moser A."/>
            <person name="Murali S.C."/>
            <person name="Muzny D.M."/>
            <person name="Otani S."/>
            <person name="Piulachs M.-D."/>
            <person name="Poelchau M."/>
            <person name="Qu J."/>
            <person name="Schaub F."/>
            <person name="Wada-Katsumata A."/>
            <person name="Worley K.C."/>
            <person name="Xie Q."/>
            <person name="Ylla G."/>
            <person name="Poulsen M."/>
            <person name="Gibbs R.A."/>
            <person name="Schal C."/>
            <person name="Richards S."/>
            <person name="Belles X."/>
            <person name="Korb J."/>
            <person name="Bornberg-Bauer E."/>
        </authorList>
    </citation>
    <scope>NUCLEOTIDE SEQUENCE [LARGE SCALE GENOMIC DNA]</scope>
    <source>
        <tissue evidence="2">Whole body</tissue>
    </source>
</reference>
<feature type="region of interest" description="Disordered" evidence="1">
    <location>
        <begin position="352"/>
        <end position="372"/>
    </location>
</feature>
<evidence type="ECO:0000256" key="1">
    <source>
        <dbReference type="SAM" id="MobiDB-lite"/>
    </source>
</evidence>
<gene>
    <name evidence="2" type="ORF">B7P43_G15708</name>
</gene>
<protein>
    <submittedName>
        <fullName evidence="2">Uncharacterized protein</fullName>
    </submittedName>
</protein>
<name>A0A2J7QIN5_9NEOP</name>
<comment type="caution">
    <text evidence="2">The sequence shown here is derived from an EMBL/GenBank/DDBJ whole genome shotgun (WGS) entry which is preliminary data.</text>
</comment>
<evidence type="ECO:0000313" key="3">
    <source>
        <dbReference type="Proteomes" id="UP000235965"/>
    </source>
</evidence>
<dbReference type="AlphaFoldDB" id="A0A2J7QIN5"/>
<keyword evidence="3" id="KW-1185">Reference proteome</keyword>
<accession>A0A2J7QIN5</accession>
<dbReference type="InParanoid" id="A0A2J7QIN5"/>
<dbReference type="EMBL" id="NEVH01013583">
    <property type="protein sequence ID" value="PNF28433.1"/>
    <property type="molecule type" value="Genomic_DNA"/>
</dbReference>
<sequence length="452" mass="50771">MGIEPSRMENSIVTLNSIGHRDNNPAEMVLHKDSLHVNEHKNLTQMYRIDSVSDTLDNSDNFIPLQEIKESEVVGNYNSIDKMESSAERNHICSIAQMSQHTEDIMFELSSYLHRDNNYKGKEFGNNNDSEIDTFDNRSNFETLHTVHSQVKPSDGRVTVFGHTVKGDLHTAGDEIPENNNNLELEFKNAGKLSVISKTLFLVQENDRDNEVFEYSGKVEVAISSNEESGSTENERIDTVDEIGIDSTNLINDSEIHLDNITLFDTISCSDLNTDLAETGTHKESEISFRQNENSPSHFIVEALPMKHSCVQNIIPKIEDCIYNRNGTVSSYAPTNDVSSVDLEQFVISGSPQMKTDNPENHTNKNSDIQGLGTQKEDLETAKSYLKTVTVHSKSKMHVKSPIVDSLEHSSYGSTSENKNAPFPNDKFYCNWKNDTKLTKPAKNKKKEASIT</sequence>